<dbReference type="InterPro" id="IPR001509">
    <property type="entry name" value="Epimerase_deHydtase"/>
</dbReference>
<dbReference type="OrthoDB" id="9778052at2"/>
<dbReference type="PANTHER" id="PTHR10366">
    <property type="entry name" value="NAD DEPENDENT EPIMERASE/DEHYDRATASE"/>
    <property type="match status" value="1"/>
</dbReference>
<dbReference type="InterPro" id="IPR036291">
    <property type="entry name" value="NAD(P)-bd_dom_sf"/>
</dbReference>
<gene>
    <name evidence="3" type="ORF">PSA7680_00438</name>
</gene>
<name>A0A1Y5RFK3_9RHOB</name>
<dbReference type="FunFam" id="3.40.50.720:FF:000336">
    <property type="entry name" value="Aldehyde reductase"/>
    <property type="match status" value="1"/>
</dbReference>
<evidence type="ECO:0000259" key="2">
    <source>
        <dbReference type="Pfam" id="PF01370"/>
    </source>
</evidence>
<dbReference type="RefSeq" id="WP_085867011.1">
    <property type="nucleotide sequence ID" value="NZ_FWFQ01000002.1"/>
</dbReference>
<protein>
    <submittedName>
        <fullName evidence="3">Short chain dehydrogenase</fullName>
    </submittedName>
</protein>
<dbReference type="SUPFAM" id="SSF51735">
    <property type="entry name" value="NAD(P)-binding Rossmann-fold domains"/>
    <property type="match status" value="1"/>
</dbReference>
<evidence type="ECO:0000313" key="3">
    <source>
        <dbReference type="EMBL" id="SLN16145.1"/>
    </source>
</evidence>
<dbReference type="EMBL" id="FWFQ01000002">
    <property type="protein sequence ID" value="SLN16145.1"/>
    <property type="molecule type" value="Genomic_DNA"/>
</dbReference>
<dbReference type="AlphaFoldDB" id="A0A1Y5RFK3"/>
<dbReference type="Pfam" id="PF01370">
    <property type="entry name" value="Epimerase"/>
    <property type="match status" value="1"/>
</dbReference>
<evidence type="ECO:0000313" key="4">
    <source>
        <dbReference type="Proteomes" id="UP000193409"/>
    </source>
</evidence>
<keyword evidence="4" id="KW-1185">Reference proteome</keyword>
<accession>A0A1Y5RFK3</accession>
<organism evidence="3 4">
    <name type="scientific">Pseudoruegeria aquimaris</name>
    <dbReference type="NCBI Taxonomy" id="393663"/>
    <lineage>
        <taxon>Bacteria</taxon>
        <taxon>Pseudomonadati</taxon>
        <taxon>Pseudomonadota</taxon>
        <taxon>Alphaproteobacteria</taxon>
        <taxon>Rhodobacterales</taxon>
        <taxon>Roseobacteraceae</taxon>
        <taxon>Pseudoruegeria</taxon>
    </lineage>
</organism>
<dbReference type="GO" id="GO:0016616">
    <property type="term" value="F:oxidoreductase activity, acting on the CH-OH group of donors, NAD or NADP as acceptor"/>
    <property type="evidence" value="ECO:0007669"/>
    <property type="project" value="TreeGrafter"/>
</dbReference>
<keyword evidence="1" id="KW-0560">Oxidoreductase</keyword>
<dbReference type="Proteomes" id="UP000193409">
    <property type="component" value="Unassembled WGS sequence"/>
</dbReference>
<dbReference type="Gene3D" id="3.40.50.720">
    <property type="entry name" value="NAD(P)-binding Rossmann-like Domain"/>
    <property type="match status" value="1"/>
</dbReference>
<dbReference type="PANTHER" id="PTHR10366:SF852">
    <property type="entry name" value="CINNAMOYL-COA REDUCTASE CAD2"/>
    <property type="match status" value="1"/>
</dbReference>
<feature type="domain" description="NAD-dependent epimerase/dehydratase" evidence="2">
    <location>
        <begin position="12"/>
        <end position="254"/>
    </location>
</feature>
<dbReference type="InterPro" id="IPR050425">
    <property type="entry name" value="NAD(P)_dehydrat-like"/>
</dbReference>
<reference evidence="3 4" key="1">
    <citation type="submission" date="2017-03" db="EMBL/GenBank/DDBJ databases">
        <authorList>
            <person name="Afonso C.L."/>
            <person name="Miller P.J."/>
            <person name="Scott M.A."/>
            <person name="Spackman E."/>
            <person name="Goraichik I."/>
            <person name="Dimitrov K.M."/>
            <person name="Suarez D.L."/>
            <person name="Swayne D.E."/>
        </authorList>
    </citation>
    <scope>NUCLEOTIDE SEQUENCE [LARGE SCALE GENOMIC DNA]</scope>
    <source>
        <strain evidence="3 4">CECT 7680</strain>
    </source>
</reference>
<evidence type="ECO:0000256" key="1">
    <source>
        <dbReference type="ARBA" id="ARBA00023002"/>
    </source>
</evidence>
<proteinExistence type="predicted"/>
<sequence>MTARLIDTSAPVMVTGATGYVAGWIVKGLLEAGVTVHAAVRNPEDTEKTAHLSAIAATAPGHLKLFAADLLEEGSYASAMAGCAIVFHTASPFRMNVADPQADLVDPALKGTRNVLAEASRHGSVRRVVLTSSVVAIYGDNADIAQAPGGRIDETLWNTSSSLTRNPYAYSKTLAERAAWEMAEAQDQWDLVVINPSLVIGPALQARPTSESFNILRQMASGRMKAGAPRWGMGAVDVRDLAEAHLSAAYLPQAEGRNIVSAHETDFVEMAATLLPRYGDRYPLPRRALPKWLVWLVAPMARMTRETVARNVGLPFRADTSKAQAAFSLAMRPLAESMNDMFAQMIESGQIPAR</sequence>